<dbReference type="PANTHER" id="PTHR11808">
    <property type="entry name" value="TRANS-SULFURATION ENZYME FAMILY MEMBER"/>
    <property type="match status" value="1"/>
</dbReference>
<dbReference type="InterPro" id="IPR000277">
    <property type="entry name" value="Cys/Met-Metab_PyrdxlP-dep_enz"/>
</dbReference>
<keyword evidence="9" id="KW-1185">Reference proteome</keyword>
<dbReference type="SUPFAM" id="SSF53383">
    <property type="entry name" value="PLP-dependent transferases"/>
    <property type="match status" value="2"/>
</dbReference>
<keyword evidence="5" id="KW-0663">Pyridoxal phosphate</keyword>
<evidence type="ECO:0000256" key="3">
    <source>
        <dbReference type="ARBA" id="ARBA00009077"/>
    </source>
</evidence>
<evidence type="ECO:0000313" key="9">
    <source>
        <dbReference type="Proteomes" id="UP000410492"/>
    </source>
</evidence>
<dbReference type="PANTHER" id="PTHR11808:SF15">
    <property type="entry name" value="CYSTATHIONINE GAMMA-LYASE"/>
    <property type="match status" value="1"/>
</dbReference>
<sequence length="681" mass="75037">MAVVPPIVTSTTFKQNGPAEYEKYDYSRSANPTREVLEGVLAKLDNAKYALAFSSGLGATTALLGMLNSGDHIIVGDDIYGGTNRLLNKVISRFSIKMTFTDLTDINNLEKAIEPNTKLIWLESPTNPTMKVVDLRAAAAVAKKHNIYLTVDNTFLTPYLQRPLDLGADLTIYSISKYINGHADVIMGSIATNNEEIFTKMKFLQNAMGIVPAPFDCYQVNRGLKTLALRMQKHKENARLVGLPSHPQHELFKKQTSGHSGTFSIYLKGGLEESKIFLKALKIFSIASSLGGYESLIGLPCLMTHASIPPELKKKFGISDSLIRLSVGLEDPEDLIADLDQALRKLFLFVLLYNRKLELVTIMGEEHGYLPFPKSIKTLCVHNTDAPKRQTCKEIMAPIFTSNMCSLESAGGPSQIVKGRLQNPTRSVLESLVKKLCNTKYGLCYASGIGAISAVFGLLKSGDHLLCSDDVYGGTCKALLQVSPNFGLCTSFVDLCDIKSLPDHIRPETKLIWAENPTNPTLKVVDLCALTKIAKERNLLLAVDNTFLSPYLQRPADFGVDLVVNSVTKYMNGHSDVIMGAVCTNSEDLYKKLKFIQERVYIKGDLNATHKFIDNLKLFVHAVSLGGYESLVQIPTLLSHGDTPKELKEATCLTDNLIRVTVGLEYIGDLIEDFEQALDKI</sequence>
<protein>
    <recommendedName>
        <fullName evidence="4">cystathionine gamma-lyase</fullName>
        <ecNumber evidence="4">4.4.1.1</ecNumber>
    </recommendedName>
    <alternativeName>
        <fullName evidence="7">Gamma-cystathionase</fullName>
    </alternativeName>
</protein>
<evidence type="ECO:0000256" key="4">
    <source>
        <dbReference type="ARBA" id="ARBA00012085"/>
    </source>
</evidence>
<dbReference type="OrthoDB" id="3512640at2759"/>
<dbReference type="Proteomes" id="UP000410492">
    <property type="component" value="Unassembled WGS sequence"/>
</dbReference>
<accession>A0A653BHA3</accession>
<evidence type="ECO:0000256" key="1">
    <source>
        <dbReference type="ARBA" id="ARBA00001933"/>
    </source>
</evidence>
<evidence type="ECO:0000256" key="2">
    <source>
        <dbReference type="ARBA" id="ARBA00005038"/>
    </source>
</evidence>
<dbReference type="Gene3D" id="3.90.1150.10">
    <property type="entry name" value="Aspartate Aminotransferase, domain 1"/>
    <property type="match status" value="1"/>
</dbReference>
<keyword evidence="6" id="KW-0028">Amino-acid biosynthesis</keyword>
<dbReference type="EC" id="4.4.1.1" evidence="4"/>
<organism evidence="8 9">
    <name type="scientific">Callosobruchus maculatus</name>
    <name type="common">Southern cowpea weevil</name>
    <name type="synonym">Pulse bruchid</name>
    <dbReference type="NCBI Taxonomy" id="64391"/>
    <lineage>
        <taxon>Eukaryota</taxon>
        <taxon>Metazoa</taxon>
        <taxon>Ecdysozoa</taxon>
        <taxon>Arthropoda</taxon>
        <taxon>Hexapoda</taxon>
        <taxon>Insecta</taxon>
        <taxon>Pterygota</taxon>
        <taxon>Neoptera</taxon>
        <taxon>Endopterygota</taxon>
        <taxon>Coleoptera</taxon>
        <taxon>Polyphaga</taxon>
        <taxon>Cucujiformia</taxon>
        <taxon>Chrysomeloidea</taxon>
        <taxon>Chrysomelidae</taxon>
        <taxon>Bruchinae</taxon>
        <taxon>Bruchini</taxon>
        <taxon>Callosobruchus</taxon>
    </lineage>
</organism>
<dbReference type="GO" id="GO:0030170">
    <property type="term" value="F:pyridoxal phosphate binding"/>
    <property type="evidence" value="ECO:0007669"/>
    <property type="project" value="InterPro"/>
</dbReference>
<reference evidence="8 9" key="1">
    <citation type="submission" date="2019-01" db="EMBL/GenBank/DDBJ databases">
        <authorList>
            <person name="Sayadi A."/>
        </authorList>
    </citation>
    <scope>NUCLEOTIDE SEQUENCE [LARGE SCALE GENOMIC DNA]</scope>
</reference>
<dbReference type="GO" id="GO:0016846">
    <property type="term" value="F:carbon-sulfur lyase activity"/>
    <property type="evidence" value="ECO:0007669"/>
    <property type="project" value="TreeGrafter"/>
</dbReference>
<proteinExistence type="inferred from homology"/>
<dbReference type="FunFam" id="3.40.640.10:FF:000046">
    <property type="entry name" value="Cystathionine gamma-lyase"/>
    <property type="match status" value="1"/>
</dbReference>
<dbReference type="GO" id="GO:0019346">
    <property type="term" value="P:transsulfuration"/>
    <property type="evidence" value="ECO:0007669"/>
    <property type="project" value="InterPro"/>
</dbReference>
<dbReference type="Pfam" id="PF01053">
    <property type="entry name" value="Cys_Met_Meta_PP"/>
    <property type="match status" value="3"/>
</dbReference>
<evidence type="ECO:0000256" key="6">
    <source>
        <dbReference type="ARBA" id="ARBA00023192"/>
    </source>
</evidence>
<name>A0A653BHA3_CALMS</name>
<comment type="similarity">
    <text evidence="3">Belongs to the trans-sulfuration enzymes family.</text>
</comment>
<dbReference type="InterPro" id="IPR015424">
    <property type="entry name" value="PyrdxlP-dep_Trfase"/>
</dbReference>
<dbReference type="GO" id="GO:0019344">
    <property type="term" value="P:cysteine biosynthetic process"/>
    <property type="evidence" value="ECO:0007669"/>
    <property type="project" value="UniProtKB-UniPathway"/>
</dbReference>
<comment type="pathway">
    <text evidence="2">Amino-acid biosynthesis; L-cysteine biosynthesis; L-cysteine from L-homocysteine and L-serine: step 2/2.</text>
</comment>
<dbReference type="FunFam" id="3.40.640.10:FF:000009">
    <property type="entry name" value="Cystathionine gamma-synthase homolog"/>
    <property type="match status" value="1"/>
</dbReference>
<dbReference type="CDD" id="cd00614">
    <property type="entry name" value="CGS_like"/>
    <property type="match status" value="1"/>
</dbReference>
<dbReference type="InterPro" id="IPR015421">
    <property type="entry name" value="PyrdxlP-dep_Trfase_major"/>
</dbReference>
<dbReference type="InterPro" id="IPR015422">
    <property type="entry name" value="PyrdxlP-dep_Trfase_small"/>
</dbReference>
<dbReference type="UniPathway" id="UPA00136">
    <property type="reaction ID" value="UER00202"/>
</dbReference>
<evidence type="ECO:0000256" key="7">
    <source>
        <dbReference type="ARBA" id="ARBA00029853"/>
    </source>
</evidence>
<keyword evidence="6" id="KW-0198">Cysteine biosynthesis</keyword>
<dbReference type="AlphaFoldDB" id="A0A653BHA3"/>
<gene>
    <name evidence="8" type="ORF">CALMAC_LOCUS1005</name>
</gene>
<evidence type="ECO:0000256" key="5">
    <source>
        <dbReference type="ARBA" id="ARBA00022898"/>
    </source>
</evidence>
<dbReference type="GO" id="GO:0005737">
    <property type="term" value="C:cytoplasm"/>
    <property type="evidence" value="ECO:0007669"/>
    <property type="project" value="TreeGrafter"/>
</dbReference>
<dbReference type="EMBL" id="CAACVG010001149">
    <property type="protein sequence ID" value="VEN34968.1"/>
    <property type="molecule type" value="Genomic_DNA"/>
</dbReference>
<evidence type="ECO:0000313" key="8">
    <source>
        <dbReference type="EMBL" id="VEN34968.1"/>
    </source>
</evidence>
<dbReference type="Gene3D" id="3.40.640.10">
    <property type="entry name" value="Type I PLP-dependent aspartate aminotransferase-like (Major domain)"/>
    <property type="match status" value="2"/>
</dbReference>
<comment type="cofactor">
    <cofactor evidence="1">
        <name>pyridoxal 5'-phosphate</name>
        <dbReference type="ChEBI" id="CHEBI:597326"/>
    </cofactor>
</comment>